<keyword evidence="1" id="KW-0732">Signal</keyword>
<dbReference type="InterPro" id="IPR008969">
    <property type="entry name" value="CarboxyPept-like_regulatory"/>
</dbReference>
<keyword evidence="4" id="KW-1185">Reference proteome</keyword>
<accession>A0ABU5HD98</accession>
<evidence type="ECO:0000313" key="4">
    <source>
        <dbReference type="Proteomes" id="UP001291309"/>
    </source>
</evidence>
<reference evidence="3 4" key="1">
    <citation type="submission" date="2023-12" db="EMBL/GenBank/DDBJ databases">
        <title>the genome sequence of Hyalangium sp. s54d21.</title>
        <authorList>
            <person name="Zhang X."/>
        </authorList>
    </citation>
    <scope>NUCLEOTIDE SEQUENCE [LARGE SCALE GENOMIC DNA]</scope>
    <source>
        <strain evidence="4">s54d21</strain>
    </source>
</reference>
<feature type="region of interest" description="Disordered" evidence="2">
    <location>
        <begin position="28"/>
        <end position="66"/>
    </location>
</feature>
<dbReference type="RefSeq" id="WP_321550152.1">
    <property type="nucleotide sequence ID" value="NZ_JAXIVS010000014.1"/>
</dbReference>
<dbReference type="PANTHER" id="PTHR23303:SF14">
    <property type="entry name" value="BOS COMPLEX SUBUNIT NOMO1-RELATED"/>
    <property type="match status" value="1"/>
</dbReference>
<dbReference type="InterPro" id="IPR051417">
    <property type="entry name" value="SDr/BOS_complex"/>
</dbReference>
<dbReference type="PANTHER" id="PTHR23303">
    <property type="entry name" value="CARBOXYPEPTIDASE REGULATORY REGION-CONTAINING"/>
    <property type="match status" value="1"/>
</dbReference>
<dbReference type="Gene3D" id="2.60.40.1120">
    <property type="entry name" value="Carboxypeptidase-like, regulatory domain"/>
    <property type="match status" value="4"/>
</dbReference>
<dbReference type="EMBL" id="JAXIVS010000014">
    <property type="protein sequence ID" value="MDY7231443.1"/>
    <property type="molecule type" value="Genomic_DNA"/>
</dbReference>
<comment type="caution">
    <text evidence="3">The sequence shown here is derived from an EMBL/GenBank/DDBJ whole genome shotgun (WGS) entry which is preliminary data.</text>
</comment>
<evidence type="ECO:0000256" key="2">
    <source>
        <dbReference type="SAM" id="MobiDB-lite"/>
    </source>
</evidence>
<gene>
    <name evidence="3" type="ORF">SYV04_33940</name>
</gene>
<organism evidence="3 4">
    <name type="scientific">Hyalangium rubrum</name>
    <dbReference type="NCBI Taxonomy" id="3103134"/>
    <lineage>
        <taxon>Bacteria</taxon>
        <taxon>Pseudomonadati</taxon>
        <taxon>Myxococcota</taxon>
        <taxon>Myxococcia</taxon>
        <taxon>Myxococcales</taxon>
        <taxon>Cystobacterineae</taxon>
        <taxon>Archangiaceae</taxon>
        <taxon>Hyalangium</taxon>
    </lineage>
</organism>
<proteinExistence type="predicted"/>
<evidence type="ECO:0000313" key="3">
    <source>
        <dbReference type="EMBL" id="MDY7231443.1"/>
    </source>
</evidence>
<dbReference type="Pfam" id="PF13620">
    <property type="entry name" value="CarboxypepD_reg"/>
    <property type="match status" value="4"/>
</dbReference>
<dbReference type="SUPFAM" id="SSF49452">
    <property type="entry name" value="Starch-binding domain-like"/>
    <property type="match status" value="3"/>
</dbReference>
<dbReference type="Proteomes" id="UP001291309">
    <property type="component" value="Unassembled WGS sequence"/>
</dbReference>
<evidence type="ECO:0000256" key="1">
    <source>
        <dbReference type="ARBA" id="ARBA00022729"/>
    </source>
</evidence>
<dbReference type="InterPro" id="IPR013784">
    <property type="entry name" value="Carb-bd-like_fold"/>
</dbReference>
<protein>
    <submittedName>
        <fullName evidence="3">Carboxypeptidase regulatory-like domain-containing protein</fullName>
    </submittedName>
</protein>
<dbReference type="SUPFAM" id="SSF49464">
    <property type="entry name" value="Carboxypeptidase regulatory domain-like"/>
    <property type="match status" value="3"/>
</dbReference>
<sequence>MRRGVLAGLGLVLLAAAAVVGWRLSDGETQAQSQTPGASSRSARAPSRGHELTHKSPTPPPSGALSIHGWVRTEQGPAEGVRVVATRPMPGETLSELPCPESSLAFAGRRGATLANCLNEAEGLVMELVRARYGEAPEYATATTAADGSFVLQSLPEGTFTLWAMDARGARRKQDVPAGAEGVGLLLAEGQWMAGVVRDEEGVPVPEVRVTVVHEAHTRFFDTVTGEDGRFRVGPLPGDSYALVVEKEGWLPVFLRSGGLEWSKGQVVLLRARRLTGRVLSDGAAAPGAELLLGGQESRGIEALRATADAEGRFTFEGLEPESYRLTAESHARHAVAQVDLSGQLREPEEVVLELGSALFAEGTVRDEAGRVVEGVSVSLRVEEEYGQPWTAVTDAAGQYRVGPLQAGAYSFGLSAEGYLDEDSLTRELTRDSAPVDFTLKAAARISGVLVDEAGQPVPHIRVFLKERRKGPDDFSLITDGNAADAEGRFSLDAPHEGAWVLDVSDEGFLQQEVSVQAPSEGVRMVLSRGATVAGTVTDARGQAVERASVTLWRLEPEEGPERSRQTGEEGRFTLQGVRPGRYMVEATLETPGVDLAVAKAIEVRGAEQAEVALRFEEGRTVSGLAVDGEGQPVEGVSVRVNLEDEHVPTWRRGGRTCGNRLTLDARTDAQGRFTLRHLGEETYWLYAHKSGHTFMPALSVGGERVDDYGLRVSEATKELRLVFDRQARVHGRLVGPDGAPLRHFNLNQEPVSDAEGYFELPISDAGQLRLEFTATGMAPLIRDVQVQLGVDKDLGAVRMGPGRRVTGRVVDLETGAPVAKVRLEVAEASSSMDTFNVEGLMAVTREDGTFELPRVEARPLLLVVSHEGYLPLSLPLGANQESVTVTVDPGARLEVTMKDAQGRPMNGFINLASEDSGSVSAQVKEGRLIRRGVPEGLYMARAHASEPAGAGIFLPRSVRIPARGLVVLDFAERKEGATLKVDLGEGGELMDGLLLPGGLPGPLNLDDLPTLRERSLPAEQEGNVVTFQYLPTGHATVLLLMFGAPGRVYREELELPPTGVVERKANWQPVGEL</sequence>
<feature type="compositionally biased region" description="Low complexity" evidence="2">
    <location>
        <begin position="36"/>
        <end position="46"/>
    </location>
</feature>
<name>A0ABU5HD98_9BACT</name>